<protein>
    <submittedName>
        <fullName evidence="1">Protein phosphatase 2C family protein</fullName>
    </submittedName>
</protein>
<evidence type="ECO:0000313" key="2">
    <source>
        <dbReference type="Proteomes" id="UP001164539"/>
    </source>
</evidence>
<dbReference type="Proteomes" id="UP001164539">
    <property type="component" value="Chromosome 12"/>
</dbReference>
<comment type="caution">
    <text evidence="1">The sequence shown here is derived from an EMBL/GenBank/DDBJ whole genome shotgun (WGS) entry which is preliminary data.</text>
</comment>
<sequence>MSNTIYDYMMSSEYLKMVKPCWKPYFEDEASGRLDGLLWHKDLGQHLYGEFSMAVMQANSVIEDQCQLESGPLGSKNSSPHGTFVGVYDGHGGPETARFINENLFRNLKKFASEHQEISENVIRKSFKATEEGFLSLVKKQWPSKPQMASVGSCCLVGLICNGLLYIANVGDSRVVLGRAHRGTREVSAIQVSMEHNANLESVRDELRSMHPHDSQIVVLKHKVWRVKGIIQVSRSIGDAYLKRTEFNREPLAAKFRLPEPFHKPILSADPSILVHKLDPEDQFLIFASDGLWEHLSNEEAVDIVHNHPRHGIAKRLVKSALKEAAKKREMRFSDLKKIERGVRRHFHDDITVIVIYLDPHLIVQNFNCSHPFSIRGGALFSSPTEG</sequence>
<keyword evidence="2" id="KW-1185">Reference proteome</keyword>
<organism evidence="1 2">
    <name type="scientific">Melia azedarach</name>
    <name type="common">Chinaberry tree</name>
    <dbReference type="NCBI Taxonomy" id="155640"/>
    <lineage>
        <taxon>Eukaryota</taxon>
        <taxon>Viridiplantae</taxon>
        <taxon>Streptophyta</taxon>
        <taxon>Embryophyta</taxon>
        <taxon>Tracheophyta</taxon>
        <taxon>Spermatophyta</taxon>
        <taxon>Magnoliopsida</taxon>
        <taxon>eudicotyledons</taxon>
        <taxon>Gunneridae</taxon>
        <taxon>Pentapetalae</taxon>
        <taxon>rosids</taxon>
        <taxon>malvids</taxon>
        <taxon>Sapindales</taxon>
        <taxon>Meliaceae</taxon>
        <taxon>Melia</taxon>
    </lineage>
</organism>
<evidence type="ECO:0000313" key="1">
    <source>
        <dbReference type="EMBL" id="KAJ4704800.1"/>
    </source>
</evidence>
<reference evidence="1 2" key="1">
    <citation type="journal article" date="2023" name="Science">
        <title>Complex scaffold remodeling in plant triterpene biosynthesis.</title>
        <authorList>
            <person name="De La Pena R."/>
            <person name="Hodgson H."/>
            <person name="Liu J.C."/>
            <person name="Stephenson M.J."/>
            <person name="Martin A.C."/>
            <person name="Owen C."/>
            <person name="Harkess A."/>
            <person name="Leebens-Mack J."/>
            <person name="Jimenez L.E."/>
            <person name="Osbourn A."/>
            <person name="Sattely E.S."/>
        </authorList>
    </citation>
    <scope>NUCLEOTIDE SEQUENCE [LARGE SCALE GENOMIC DNA]</scope>
    <source>
        <strain evidence="2">cv. JPN11</strain>
        <tissue evidence="1">Leaf</tissue>
    </source>
</reference>
<name>A0ACC1X024_MELAZ</name>
<accession>A0ACC1X024</accession>
<dbReference type="EMBL" id="CM051405">
    <property type="protein sequence ID" value="KAJ4704800.1"/>
    <property type="molecule type" value="Genomic_DNA"/>
</dbReference>
<proteinExistence type="predicted"/>
<gene>
    <name evidence="1" type="ORF">OWV82_021657</name>
</gene>